<evidence type="ECO:0000256" key="10">
    <source>
        <dbReference type="ARBA" id="ARBA00023235"/>
    </source>
</evidence>
<evidence type="ECO:0000256" key="8">
    <source>
        <dbReference type="ARBA" id="ARBA00022840"/>
    </source>
</evidence>
<gene>
    <name evidence="12" type="primary">priA</name>
    <name evidence="15" type="ORF">HMPREF3222_00221</name>
</gene>
<dbReference type="GO" id="GO:0016887">
    <property type="term" value="F:ATP hydrolysis activity"/>
    <property type="evidence" value="ECO:0007669"/>
    <property type="project" value="RHEA"/>
</dbReference>
<dbReference type="InterPro" id="IPR041222">
    <property type="entry name" value="PriA_3primeBD"/>
</dbReference>
<dbReference type="CDD" id="cd18804">
    <property type="entry name" value="SF2_C_priA"/>
    <property type="match status" value="1"/>
</dbReference>
<keyword evidence="7 12" id="KW-0862">Zinc</keyword>
<dbReference type="GO" id="GO:0008270">
    <property type="term" value="F:zinc ion binding"/>
    <property type="evidence" value="ECO:0007669"/>
    <property type="project" value="UniProtKB-UniRule"/>
</dbReference>
<evidence type="ECO:0000313" key="15">
    <source>
        <dbReference type="EMBL" id="KXA14646.1"/>
    </source>
</evidence>
<dbReference type="GO" id="GO:0005524">
    <property type="term" value="F:ATP binding"/>
    <property type="evidence" value="ECO:0007669"/>
    <property type="project" value="UniProtKB-UniRule"/>
</dbReference>
<dbReference type="GO" id="GO:1990077">
    <property type="term" value="C:primosome complex"/>
    <property type="evidence" value="ECO:0007669"/>
    <property type="project" value="UniProtKB-UniRule"/>
</dbReference>
<dbReference type="PROSITE" id="PS51192">
    <property type="entry name" value="HELICASE_ATP_BIND_1"/>
    <property type="match status" value="1"/>
</dbReference>
<dbReference type="NCBIfam" id="TIGR00595">
    <property type="entry name" value="priA"/>
    <property type="match status" value="1"/>
</dbReference>
<evidence type="ECO:0000256" key="11">
    <source>
        <dbReference type="ARBA" id="ARBA00048988"/>
    </source>
</evidence>
<dbReference type="Proteomes" id="UP000070646">
    <property type="component" value="Unassembled WGS sequence"/>
</dbReference>
<evidence type="ECO:0000256" key="6">
    <source>
        <dbReference type="ARBA" id="ARBA00022806"/>
    </source>
</evidence>
<feature type="binding site" evidence="12">
    <location>
        <position position="439"/>
    </location>
    <ligand>
        <name>Zn(2+)</name>
        <dbReference type="ChEBI" id="CHEBI:29105"/>
        <label>1</label>
    </ligand>
</feature>
<dbReference type="GO" id="GO:0043138">
    <property type="term" value="F:3'-5' DNA helicase activity"/>
    <property type="evidence" value="ECO:0007669"/>
    <property type="project" value="UniProtKB-EC"/>
</dbReference>
<dbReference type="InterPro" id="IPR005259">
    <property type="entry name" value="PriA"/>
</dbReference>
<dbReference type="Pfam" id="PF00271">
    <property type="entry name" value="Helicase_C"/>
    <property type="match status" value="1"/>
</dbReference>
<evidence type="ECO:0000256" key="2">
    <source>
        <dbReference type="ARBA" id="ARBA00022705"/>
    </source>
</evidence>
<dbReference type="PATRIC" id="fig|1502.174.peg.224"/>
<dbReference type="InterPro" id="IPR001650">
    <property type="entry name" value="Helicase_C-like"/>
</dbReference>
<dbReference type="AlphaFoldDB" id="A0A133NEC5"/>
<evidence type="ECO:0000256" key="4">
    <source>
        <dbReference type="ARBA" id="ARBA00022741"/>
    </source>
</evidence>
<dbReference type="GO" id="GO:0006270">
    <property type="term" value="P:DNA replication initiation"/>
    <property type="evidence" value="ECO:0007669"/>
    <property type="project" value="TreeGrafter"/>
</dbReference>
<keyword evidence="9 12" id="KW-0238">DNA-binding</keyword>
<dbReference type="SMART" id="SM00490">
    <property type="entry name" value="HELICc"/>
    <property type="match status" value="1"/>
</dbReference>
<dbReference type="Pfam" id="PF00270">
    <property type="entry name" value="DEAD"/>
    <property type="match status" value="1"/>
</dbReference>
<evidence type="ECO:0000256" key="3">
    <source>
        <dbReference type="ARBA" id="ARBA00022723"/>
    </source>
</evidence>
<dbReference type="GO" id="GO:0006269">
    <property type="term" value="P:DNA replication, synthesis of primer"/>
    <property type="evidence" value="ECO:0007669"/>
    <property type="project" value="UniProtKB-KW"/>
</dbReference>
<evidence type="ECO:0000259" key="13">
    <source>
        <dbReference type="PROSITE" id="PS51192"/>
    </source>
</evidence>
<keyword evidence="1 12" id="KW-0639">Primosome</keyword>
<dbReference type="CDD" id="cd17929">
    <property type="entry name" value="DEXHc_priA"/>
    <property type="match status" value="1"/>
</dbReference>
<comment type="catalytic activity">
    <reaction evidence="12">
        <text>Couples ATP hydrolysis with the unwinding of duplex DNA by translocating in the 3'-5' direction.</text>
        <dbReference type="EC" id="5.6.2.4"/>
    </reaction>
</comment>
<dbReference type="SUPFAM" id="SSF52540">
    <property type="entry name" value="P-loop containing nucleoside triphosphate hydrolases"/>
    <property type="match status" value="1"/>
</dbReference>
<dbReference type="GO" id="GO:0006302">
    <property type="term" value="P:double-strand break repair"/>
    <property type="evidence" value="ECO:0007669"/>
    <property type="project" value="InterPro"/>
</dbReference>
<proteinExistence type="inferred from homology"/>
<feature type="binding site" evidence="12">
    <location>
        <position position="451"/>
    </location>
    <ligand>
        <name>Zn(2+)</name>
        <dbReference type="ChEBI" id="CHEBI:29105"/>
        <label>2</label>
    </ligand>
</feature>
<keyword evidence="6 12" id="KW-0347">Helicase</keyword>
<name>A0A133NEC5_CLOPF</name>
<dbReference type="PANTHER" id="PTHR30580">
    <property type="entry name" value="PRIMOSOMAL PROTEIN N"/>
    <property type="match status" value="1"/>
</dbReference>
<keyword evidence="10 12" id="KW-0413">Isomerase</keyword>
<comment type="subunit">
    <text evidence="12">Component of the replication restart primosome.</text>
</comment>
<feature type="binding site" evidence="12">
    <location>
        <position position="481"/>
    </location>
    <ligand>
        <name>Zn(2+)</name>
        <dbReference type="ChEBI" id="CHEBI:29105"/>
        <label>1</label>
    </ligand>
</feature>
<dbReference type="InterPro" id="IPR014001">
    <property type="entry name" value="Helicase_ATP-bd"/>
</dbReference>
<dbReference type="SMART" id="SM00487">
    <property type="entry name" value="DEXDc"/>
    <property type="match status" value="1"/>
</dbReference>
<evidence type="ECO:0000256" key="7">
    <source>
        <dbReference type="ARBA" id="ARBA00022833"/>
    </source>
</evidence>
<accession>A0A133NEC5</accession>
<dbReference type="Pfam" id="PF18319">
    <property type="entry name" value="Zn_ribbon_PriA"/>
    <property type="match status" value="1"/>
</dbReference>
<comment type="caution">
    <text evidence="15">The sequence shown here is derived from an EMBL/GenBank/DDBJ whole genome shotgun (WGS) entry which is preliminary data.</text>
</comment>
<evidence type="ECO:0000256" key="1">
    <source>
        <dbReference type="ARBA" id="ARBA00022515"/>
    </source>
</evidence>
<evidence type="ECO:0000256" key="12">
    <source>
        <dbReference type="HAMAP-Rule" id="MF_00983"/>
    </source>
</evidence>
<dbReference type="InterPro" id="IPR011545">
    <property type="entry name" value="DEAD/DEAH_box_helicase_dom"/>
</dbReference>
<keyword evidence="8 12" id="KW-0067">ATP-binding</keyword>
<feature type="domain" description="Helicase C-terminal" evidence="14">
    <location>
        <begin position="473"/>
        <end position="627"/>
    </location>
</feature>
<dbReference type="FunFam" id="3.40.50.300:FF:000489">
    <property type="entry name" value="Primosome assembly protein PriA"/>
    <property type="match status" value="1"/>
</dbReference>
<feature type="binding site" evidence="12">
    <location>
        <position position="478"/>
    </location>
    <ligand>
        <name>Zn(2+)</name>
        <dbReference type="ChEBI" id="CHEBI:29105"/>
        <label>1</label>
    </ligand>
</feature>
<comment type="cofactor">
    <cofactor evidence="12">
        <name>Zn(2+)</name>
        <dbReference type="ChEBI" id="CHEBI:29105"/>
    </cofactor>
    <text evidence="12">Binds 2 zinc ions per subunit.</text>
</comment>
<dbReference type="PROSITE" id="PS51194">
    <property type="entry name" value="HELICASE_CTER"/>
    <property type="match status" value="1"/>
</dbReference>
<organism evidence="15 16">
    <name type="scientific">Clostridium perfringens</name>
    <dbReference type="NCBI Taxonomy" id="1502"/>
    <lineage>
        <taxon>Bacteria</taxon>
        <taxon>Bacillati</taxon>
        <taxon>Bacillota</taxon>
        <taxon>Clostridia</taxon>
        <taxon>Eubacteriales</taxon>
        <taxon>Clostridiaceae</taxon>
        <taxon>Clostridium</taxon>
    </lineage>
</organism>
<dbReference type="GO" id="GO:0003677">
    <property type="term" value="F:DNA binding"/>
    <property type="evidence" value="ECO:0007669"/>
    <property type="project" value="UniProtKB-UniRule"/>
</dbReference>
<sequence>MIILEKFAEVIVNSEAVTIDKPFTYKIKEDLVHNIKVGHRVLIPFGNGNKKIEGFVLKILDNVENKSIRYKSIYNVCDNEPLLSEDSLKLIKFLREKYLCKYIDAIRVMIPPKIMSGNKEKTKQVIVFKKYIEELSEPQKKALEIIEEKSGGFTKAEWNKIFNISTYMINKLIELGCASSEEVRVGRENLREFKPYPPKSLNEEQIRAYDTILESDKNIFLLKGVTGSGKTEVYMNLVSYMLLFEKSSLILVPEIALTPQMIERFKGRFGKDVAVFHSRLSDGERYDEWYRVKNDQVKVVIGARSAIFLPFNDLGLIVVDEEHESSYKSDMNPKYNTIEVCEYLSLLKNCKVVLGSATPSVVSFYKALKGNYELIELKNRVNNGELPNVSIVDMREELKANNKTMFSRDLYLKIKDRLEKKEQIILFLNRRGFSSFVSCRSCGFVFKCNNCDISMTYHNNGYLVCHYCGNTARMPKVCPKCGSNYVKHFGVGTEKLEEAVHQYFPEAKVLRMDVDTTRKKNSHEEIYNSFKSKEADILIGTQMIAKGLDFPDVTLVGVMAADMSLNLPDYKSSEKTFQLITQVSGRAGRGDKKGDVIIQSYSPEHYALICARDNNYEEFFKREINVRKLMAYPPFDDLFLINLSAKGEIKVKIFAKKLEMYLRNILKEYDNIFIYEACPCSISKIKNVYRWQILIKGKLDLEVCSKIKKGVYELSKDVYNEIKIGLDINPNSLM</sequence>
<dbReference type="InterPro" id="IPR041236">
    <property type="entry name" value="PriA_C"/>
</dbReference>
<comment type="function">
    <text evidence="12">Initiates the restart of stalled replication forks, which reloads the replicative helicase on sites other than the origin of replication. Recognizes and binds to abandoned replication forks and remodels them to uncover a helicase loading site. Promotes assembly of the primosome at these replication forks.</text>
</comment>
<evidence type="ECO:0000256" key="9">
    <source>
        <dbReference type="ARBA" id="ARBA00023125"/>
    </source>
</evidence>
<dbReference type="InterPro" id="IPR040498">
    <property type="entry name" value="PriA_CRR"/>
</dbReference>
<dbReference type="FunFam" id="3.40.1440.60:FF:000001">
    <property type="entry name" value="Primosomal protein N"/>
    <property type="match status" value="1"/>
</dbReference>
<dbReference type="Gene3D" id="3.40.1440.60">
    <property type="entry name" value="PriA, 3(prime) DNA-binding domain"/>
    <property type="match status" value="1"/>
</dbReference>
<feature type="binding site" evidence="12">
    <location>
        <position position="448"/>
    </location>
    <ligand>
        <name>Zn(2+)</name>
        <dbReference type="ChEBI" id="CHEBI:29105"/>
        <label>2</label>
    </ligand>
</feature>
<dbReference type="GO" id="GO:0006310">
    <property type="term" value="P:DNA recombination"/>
    <property type="evidence" value="ECO:0007669"/>
    <property type="project" value="InterPro"/>
</dbReference>
<dbReference type="PANTHER" id="PTHR30580:SF0">
    <property type="entry name" value="PRIMOSOMAL PROTEIN N"/>
    <property type="match status" value="1"/>
</dbReference>
<feature type="binding site" evidence="12">
    <location>
        <position position="465"/>
    </location>
    <ligand>
        <name>Zn(2+)</name>
        <dbReference type="ChEBI" id="CHEBI:29105"/>
        <label>2</label>
    </ligand>
</feature>
<dbReference type="InterPro" id="IPR042115">
    <property type="entry name" value="PriA_3primeBD_sf"/>
</dbReference>
<feature type="binding site" evidence="12">
    <location>
        <position position="468"/>
    </location>
    <ligand>
        <name>Zn(2+)</name>
        <dbReference type="ChEBI" id="CHEBI:29105"/>
        <label>2</label>
    </ligand>
</feature>
<feature type="domain" description="Helicase ATP-binding" evidence="13">
    <location>
        <begin position="211"/>
        <end position="377"/>
    </location>
</feature>
<dbReference type="Pfam" id="PF18074">
    <property type="entry name" value="PriA_C"/>
    <property type="match status" value="1"/>
</dbReference>
<protein>
    <recommendedName>
        <fullName evidence="12">Replication restart protein PriA</fullName>
    </recommendedName>
    <alternativeName>
        <fullName evidence="12">ATP-dependent DNA helicase PriA</fullName>
        <ecNumber evidence="12">5.6.2.4</ecNumber>
    </alternativeName>
    <alternativeName>
        <fullName evidence="12">DNA 3'-5' helicase PriA</fullName>
    </alternativeName>
</protein>
<dbReference type="EMBL" id="LRPU01000007">
    <property type="protein sequence ID" value="KXA14646.1"/>
    <property type="molecule type" value="Genomic_DNA"/>
</dbReference>
<dbReference type="Gene3D" id="3.40.50.300">
    <property type="entry name" value="P-loop containing nucleotide triphosphate hydrolases"/>
    <property type="match status" value="2"/>
</dbReference>
<keyword evidence="2 12" id="KW-0235">DNA replication</keyword>
<dbReference type="HAMAP" id="MF_00983">
    <property type="entry name" value="PriA"/>
    <property type="match status" value="1"/>
</dbReference>
<dbReference type="Pfam" id="PF17764">
    <property type="entry name" value="PriA_3primeBD"/>
    <property type="match status" value="1"/>
</dbReference>
<dbReference type="NCBIfam" id="NF004066">
    <property type="entry name" value="PRK05580.1-3"/>
    <property type="match status" value="1"/>
</dbReference>
<reference evidence="15 16" key="1">
    <citation type="submission" date="2016-01" db="EMBL/GenBank/DDBJ databases">
        <authorList>
            <person name="Oliw E.H."/>
        </authorList>
    </citation>
    <scope>NUCLEOTIDE SEQUENCE [LARGE SCALE GENOMIC DNA]</scope>
    <source>
        <strain evidence="15 16">MJR7757A</strain>
    </source>
</reference>
<dbReference type="InterPro" id="IPR027417">
    <property type="entry name" value="P-loop_NTPase"/>
</dbReference>
<evidence type="ECO:0000256" key="5">
    <source>
        <dbReference type="ARBA" id="ARBA00022801"/>
    </source>
</evidence>
<comment type="similarity">
    <text evidence="12">Belongs to the helicase family. PriA subfamily.</text>
</comment>
<keyword evidence="3 12" id="KW-0479">Metal-binding</keyword>
<evidence type="ECO:0000313" key="16">
    <source>
        <dbReference type="Proteomes" id="UP000070646"/>
    </source>
</evidence>
<feature type="binding site" evidence="12">
    <location>
        <position position="442"/>
    </location>
    <ligand>
        <name>Zn(2+)</name>
        <dbReference type="ChEBI" id="CHEBI:29105"/>
        <label>1</label>
    </ligand>
</feature>
<dbReference type="EC" id="5.6.2.4" evidence="12"/>
<evidence type="ECO:0000259" key="14">
    <source>
        <dbReference type="PROSITE" id="PS51194"/>
    </source>
</evidence>
<keyword evidence="5 12" id="KW-0378">Hydrolase</keyword>
<comment type="catalytic activity">
    <reaction evidence="11 12">
        <text>ATP + H2O = ADP + phosphate + H(+)</text>
        <dbReference type="Rhea" id="RHEA:13065"/>
        <dbReference type="ChEBI" id="CHEBI:15377"/>
        <dbReference type="ChEBI" id="CHEBI:15378"/>
        <dbReference type="ChEBI" id="CHEBI:30616"/>
        <dbReference type="ChEBI" id="CHEBI:43474"/>
        <dbReference type="ChEBI" id="CHEBI:456216"/>
        <dbReference type="EC" id="5.6.2.4"/>
    </reaction>
</comment>
<keyword evidence="4 12" id="KW-0547">Nucleotide-binding</keyword>